<proteinExistence type="predicted"/>
<keyword evidence="2" id="KW-0812">Transmembrane</keyword>
<dbReference type="AlphaFoldDB" id="U4LS62"/>
<reference evidence="3 4" key="1">
    <citation type="journal article" date="2013" name="PLoS Genet.">
        <title>The genome and development-dependent transcriptomes of Pyronema confluens: a window into fungal evolution.</title>
        <authorList>
            <person name="Traeger S."/>
            <person name="Altegoer F."/>
            <person name="Freitag M."/>
            <person name="Gabaldon T."/>
            <person name="Kempken F."/>
            <person name="Kumar A."/>
            <person name="Marcet-Houben M."/>
            <person name="Poggeler S."/>
            <person name="Stajich J.E."/>
            <person name="Nowrousian M."/>
        </authorList>
    </citation>
    <scope>NUCLEOTIDE SEQUENCE [LARGE SCALE GENOMIC DNA]</scope>
    <source>
        <strain evidence="4">CBS 100304</strain>
        <tissue evidence="3">Vegetative mycelium</tissue>
    </source>
</reference>
<evidence type="ECO:0000313" key="3">
    <source>
        <dbReference type="EMBL" id="CCX34419.1"/>
    </source>
</evidence>
<sequence>MDPPTESNAKLGAEDSGHLRSQNEGSVVNTEPDPLDTTRRRRRVISFPKVARSSTGFMLNQRHTVNYEDCVTSPFEQEEEEYEDEDSDWVERERVSRQLDEVFSKGADYATITRGPTQRRNSRLTFFTTKSGTEDNPWERDDDLNLDYDSDTYEYHDPWYSSTITNGKFARGGQIADVYDELSGNGIRYCERKKKERRPTSWYGRFFLCRWVLDVYDRGWMLHVVIVIMTVAFGFLSSICSRLCPDNACRVNDINNIGSL</sequence>
<evidence type="ECO:0000256" key="2">
    <source>
        <dbReference type="SAM" id="Phobius"/>
    </source>
</evidence>
<keyword evidence="2" id="KW-0472">Membrane</keyword>
<evidence type="ECO:0000256" key="1">
    <source>
        <dbReference type="SAM" id="MobiDB-lite"/>
    </source>
</evidence>
<dbReference type="EMBL" id="HF936527">
    <property type="protein sequence ID" value="CCX34419.1"/>
    <property type="molecule type" value="Genomic_DNA"/>
</dbReference>
<dbReference type="OrthoDB" id="5464286at2759"/>
<dbReference type="Proteomes" id="UP000018144">
    <property type="component" value="Unassembled WGS sequence"/>
</dbReference>
<evidence type="ECO:0000313" key="4">
    <source>
        <dbReference type="Proteomes" id="UP000018144"/>
    </source>
</evidence>
<gene>
    <name evidence="3" type="ORF">PCON_03631</name>
</gene>
<feature type="compositionally biased region" description="Polar residues" evidence="1">
    <location>
        <begin position="19"/>
        <end position="29"/>
    </location>
</feature>
<protein>
    <submittedName>
        <fullName evidence="3">Uncharacterized protein</fullName>
    </submittedName>
</protein>
<feature type="transmembrane region" description="Helical" evidence="2">
    <location>
        <begin position="220"/>
        <end position="239"/>
    </location>
</feature>
<name>U4LS62_PYROM</name>
<keyword evidence="4" id="KW-1185">Reference proteome</keyword>
<keyword evidence="2" id="KW-1133">Transmembrane helix</keyword>
<feature type="region of interest" description="Disordered" evidence="1">
    <location>
        <begin position="1"/>
        <end position="41"/>
    </location>
</feature>
<accession>U4LS62</accession>
<organism evidence="3 4">
    <name type="scientific">Pyronema omphalodes (strain CBS 100304)</name>
    <name type="common">Pyronema confluens</name>
    <dbReference type="NCBI Taxonomy" id="1076935"/>
    <lineage>
        <taxon>Eukaryota</taxon>
        <taxon>Fungi</taxon>
        <taxon>Dikarya</taxon>
        <taxon>Ascomycota</taxon>
        <taxon>Pezizomycotina</taxon>
        <taxon>Pezizomycetes</taxon>
        <taxon>Pezizales</taxon>
        <taxon>Pyronemataceae</taxon>
        <taxon>Pyronema</taxon>
    </lineage>
</organism>